<evidence type="ECO:0000256" key="1">
    <source>
        <dbReference type="SAM" id="MobiDB-lite"/>
    </source>
</evidence>
<dbReference type="AlphaFoldDB" id="A0ABD0VCZ3"/>
<protein>
    <submittedName>
        <fullName evidence="2">Uncharacterized protein</fullName>
    </submittedName>
</protein>
<dbReference type="PANTHER" id="PTHR33737:SF2">
    <property type="entry name" value="OS12G0102700 PROTEIN"/>
    <property type="match status" value="1"/>
</dbReference>
<feature type="region of interest" description="Disordered" evidence="1">
    <location>
        <begin position="377"/>
        <end position="400"/>
    </location>
</feature>
<gene>
    <name evidence="2" type="ORF">M5K25_007085</name>
</gene>
<keyword evidence="3" id="KW-1185">Reference proteome</keyword>
<proteinExistence type="predicted"/>
<evidence type="ECO:0000313" key="3">
    <source>
        <dbReference type="Proteomes" id="UP001552299"/>
    </source>
</evidence>
<feature type="compositionally biased region" description="Basic and acidic residues" evidence="1">
    <location>
        <begin position="191"/>
        <end position="204"/>
    </location>
</feature>
<accession>A0ABD0VCZ3</accession>
<dbReference type="Proteomes" id="UP001552299">
    <property type="component" value="Unassembled WGS sequence"/>
</dbReference>
<sequence>MEDVPLIEISSEDDLLIPASLQELGINIGSTLEAENIEKVRKSLKEVPHLSDSPEQNHKVFDRYNLRKSLAWDSAFFTGEGILNAEELATMKNTHSKAGITLPGIQELKKSSESTSTLESDSWALEHLEVNLFENVRGSIQRSLGSSNLTTNMLHYDKIKEQKKSDAPNATTLKKIDDSSEIKFKSSTPLRRHDTTRQCQEHTSKGGLLCMNLPSRGNVESKPLLRPPKVSSKTIPMLASVPGKKASIEIKKIKGATAKQQSIVARNKENGVSGIAPRTTLSTKPTSGSRTGLLLTTSLGSSSGSLATRSYDSRSVSSLATVQKTSANRINGHSSSRTSKTALSISINGCTLENQHQNLAKSSLFLSKISPASSMDSFISESSSSTSTSTKLDQSLEGSDAGSSSSSVAFSSSLGAFQNSGSLSESFTDYRTKSYINADYGSRLARPSGLRMPRPTVGYFDKDKTLVRGSNKAPKASPQNNLMKNASVSYSGATNKVKPVDLPTVRDSRLPSLSKQVSKSVIANFLTKIENHQKPCPKVNKICSETVEPNHKINFRNERMPTDEAEKVHSCIPINKEEPNPLHPNVFARENETETSGEQKIHYQSCRTLNQQENVKDGLKGSDREIEKENVCHDLKTEDPSKMQKMEAVIGGDALSLTF</sequence>
<dbReference type="EMBL" id="JANQDX010000006">
    <property type="protein sequence ID" value="KAL0923042.1"/>
    <property type="molecule type" value="Genomic_DNA"/>
</dbReference>
<organism evidence="2 3">
    <name type="scientific">Dendrobium thyrsiflorum</name>
    <name type="common">Pinecone-like raceme dendrobium</name>
    <name type="synonym">Orchid</name>
    <dbReference type="NCBI Taxonomy" id="117978"/>
    <lineage>
        <taxon>Eukaryota</taxon>
        <taxon>Viridiplantae</taxon>
        <taxon>Streptophyta</taxon>
        <taxon>Embryophyta</taxon>
        <taxon>Tracheophyta</taxon>
        <taxon>Spermatophyta</taxon>
        <taxon>Magnoliopsida</taxon>
        <taxon>Liliopsida</taxon>
        <taxon>Asparagales</taxon>
        <taxon>Orchidaceae</taxon>
        <taxon>Epidendroideae</taxon>
        <taxon>Malaxideae</taxon>
        <taxon>Dendrobiinae</taxon>
        <taxon>Dendrobium</taxon>
    </lineage>
</organism>
<reference evidence="2 3" key="1">
    <citation type="journal article" date="2024" name="Plant Biotechnol. J.">
        <title>Dendrobium thyrsiflorum genome and its molecular insights into genes involved in important horticultural traits.</title>
        <authorList>
            <person name="Chen B."/>
            <person name="Wang J.Y."/>
            <person name="Zheng P.J."/>
            <person name="Li K.L."/>
            <person name="Liang Y.M."/>
            <person name="Chen X.F."/>
            <person name="Zhang C."/>
            <person name="Zhao X."/>
            <person name="He X."/>
            <person name="Zhang G.Q."/>
            <person name="Liu Z.J."/>
            <person name="Xu Q."/>
        </authorList>
    </citation>
    <scope>NUCLEOTIDE SEQUENCE [LARGE SCALE GENOMIC DNA]</scope>
    <source>
        <strain evidence="2">GZMU011</strain>
    </source>
</reference>
<evidence type="ECO:0000313" key="2">
    <source>
        <dbReference type="EMBL" id="KAL0923042.1"/>
    </source>
</evidence>
<name>A0ABD0VCZ3_DENTH</name>
<dbReference type="InterPro" id="IPR045882">
    <property type="entry name" value="GPT1/2"/>
</dbReference>
<dbReference type="PANTHER" id="PTHR33737">
    <property type="entry name" value="OS05G0121800 PROTEIN"/>
    <property type="match status" value="1"/>
</dbReference>
<feature type="region of interest" description="Disordered" evidence="1">
    <location>
        <begin position="189"/>
        <end position="213"/>
    </location>
</feature>
<comment type="caution">
    <text evidence="2">The sequence shown here is derived from an EMBL/GenBank/DDBJ whole genome shotgun (WGS) entry which is preliminary data.</text>
</comment>